<dbReference type="Proteomes" id="UP001597368">
    <property type="component" value="Unassembled WGS sequence"/>
</dbReference>
<feature type="transmembrane region" description="Helical" evidence="1">
    <location>
        <begin position="64"/>
        <end position="84"/>
    </location>
</feature>
<keyword evidence="1" id="KW-0812">Transmembrane</keyword>
<protein>
    <recommendedName>
        <fullName evidence="6">DUF308 domain-containing protein</fullName>
    </recommendedName>
</protein>
<dbReference type="EMBL" id="JBHUFV010000003">
    <property type="protein sequence ID" value="MFD1929934.1"/>
    <property type="molecule type" value="Genomic_DNA"/>
</dbReference>
<dbReference type="Pfam" id="PF23494">
    <property type="entry name" value="bPH_10"/>
    <property type="match status" value="1"/>
</dbReference>
<keyword evidence="1" id="KW-1133">Transmembrane helix</keyword>
<evidence type="ECO:0000313" key="5">
    <source>
        <dbReference type="Proteomes" id="UP001597368"/>
    </source>
</evidence>
<keyword evidence="5" id="KW-1185">Reference proteome</keyword>
<keyword evidence="1" id="KW-0472">Membrane</keyword>
<evidence type="ECO:0000259" key="2">
    <source>
        <dbReference type="Pfam" id="PF23493"/>
    </source>
</evidence>
<accession>A0ABW4SL87</accession>
<dbReference type="RefSeq" id="WP_379567876.1">
    <property type="nucleotide sequence ID" value="NZ_JBHUFV010000003.1"/>
</dbReference>
<dbReference type="InterPro" id="IPR057798">
    <property type="entry name" value="PH_YqeB"/>
</dbReference>
<dbReference type="InterPro" id="IPR056411">
    <property type="entry name" value="CysS_C"/>
</dbReference>
<feature type="transmembrane region" description="Helical" evidence="1">
    <location>
        <begin position="12"/>
        <end position="34"/>
    </location>
</feature>
<gene>
    <name evidence="4" type="ORF">ACFSKW_00440</name>
</gene>
<comment type="caution">
    <text evidence="4">The sequence shown here is derived from an EMBL/GenBank/DDBJ whole genome shotgun (WGS) entry which is preliminary data.</text>
</comment>
<name>A0ABW4SL87_9ACTN</name>
<evidence type="ECO:0000313" key="4">
    <source>
        <dbReference type="EMBL" id="MFD1929934.1"/>
    </source>
</evidence>
<evidence type="ECO:0000259" key="3">
    <source>
        <dbReference type="Pfam" id="PF23494"/>
    </source>
</evidence>
<reference evidence="5" key="1">
    <citation type="journal article" date="2019" name="Int. J. Syst. Evol. Microbiol.">
        <title>The Global Catalogue of Microorganisms (GCM) 10K type strain sequencing project: providing services to taxonomists for standard genome sequencing and annotation.</title>
        <authorList>
            <consortium name="The Broad Institute Genomics Platform"/>
            <consortium name="The Broad Institute Genome Sequencing Center for Infectious Disease"/>
            <person name="Wu L."/>
            <person name="Ma J."/>
        </authorList>
    </citation>
    <scope>NUCLEOTIDE SEQUENCE [LARGE SCALE GENOMIC DNA]</scope>
    <source>
        <strain evidence="5">ICMP 6774ER</strain>
    </source>
</reference>
<evidence type="ECO:0008006" key="6">
    <source>
        <dbReference type="Google" id="ProtNLM"/>
    </source>
</evidence>
<evidence type="ECO:0000256" key="1">
    <source>
        <dbReference type="SAM" id="Phobius"/>
    </source>
</evidence>
<sequence length="225" mass="24104">MKAGRHPEATVVADSALLVMLVCVAGCALVGWLVKLLARWLVTLPWAPFQGPAKLLSSFPEPGLTIGAVAVGAVAGLLLGLTALHESLTVAVSDAQVTLSTRDETQVVDGGEIALAFKDGKQLVLLGHHGREAAREETDLSAKRLSRAFTKHGYGWAETDPHDDAYRLWVPGASGLPDGADAVFAARAQALKGDKGDDARELRKELTRIGVVVRDRDKRQYWRVP</sequence>
<feature type="domain" description="YqeB PH" evidence="3">
    <location>
        <begin position="16"/>
        <end position="157"/>
    </location>
</feature>
<dbReference type="Pfam" id="PF23493">
    <property type="entry name" value="CysS_C"/>
    <property type="match status" value="1"/>
</dbReference>
<organism evidence="4 5">
    <name type="scientific">Nonomuraea mangrovi</name>
    <dbReference type="NCBI Taxonomy" id="2316207"/>
    <lineage>
        <taxon>Bacteria</taxon>
        <taxon>Bacillati</taxon>
        <taxon>Actinomycetota</taxon>
        <taxon>Actinomycetes</taxon>
        <taxon>Streptosporangiales</taxon>
        <taxon>Streptosporangiaceae</taxon>
        <taxon>Nonomuraea</taxon>
    </lineage>
</organism>
<proteinExistence type="predicted"/>
<feature type="domain" description="Cysteinyl-tRNA ligase anticodon binding" evidence="2">
    <location>
        <begin position="174"/>
        <end position="223"/>
    </location>
</feature>